<keyword evidence="5" id="KW-0963">Cytoplasm</keyword>
<evidence type="ECO:0000313" key="13">
    <source>
        <dbReference type="Proteomes" id="UP000258309"/>
    </source>
</evidence>
<evidence type="ECO:0000259" key="10">
    <source>
        <dbReference type="Pfam" id="PF04652"/>
    </source>
</evidence>
<dbReference type="GO" id="GO:0015031">
    <property type="term" value="P:protein transport"/>
    <property type="evidence" value="ECO:0007669"/>
    <property type="project" value="UniProtKB-KW"/>
</dbReference>
<keyword evidence="7" id="KW-0653">Protein transport</keyword>
<evidence type="ECO:0008006" key="14">
    <source>
        <dbReference type="Google" id="ProtNLM"/>
    </source>
</evidence>
<reference evidence="12 13" key="1">
    <citation type="submission" date="2018-05" db="EMBL/GenBank/DDBJ databases">
        <title>Draft genome sequence of Scytalidium lignicola DSM 105466, a ubiquitous saprotrophic fungus.</title>
        <authorList>
            <person name="Buettner E."/>
            <person name="Gebauer A.M."/>
            <person name="Hofrichter M."/>
            <person name="Liers C."/>
            <person name="Kellner H."/>
        </authorList>
    </citation>
    <scope>NUCLEOTIDE SEQUENCE [LARGE SCALE GENOMIC DNA]</scope>
    <source>
        <strain evidence="12 13">DSM 105466</strain>
    </source>
</reference>
<evidence type="ECO:0000256" key="4">
    <source>
        <dbReference type="ARBA" id="ARBA00022448"/>
    </source>
</evidence>
<sequence length="434" mass="47242">MATEIPEKLKSTDLGKFFRRAAQLESVRPVIAYWCEYWIVNQIITKGLSNGDAECLQFTTMLMDKLEKIKAENSTNDAIVDDMAGQAYVEQFGLETFVRAQRAIEANKVTRQTADTFQAAATFLELINIWAPPDAETQSKIKYAKWNALRIAKAIKEGKDPNESNPKHEPAKEEDLAAFTPTGPTPQPGENAETQMQPSIQDAPDEESILTQQLNSVQGPSHGVSPPTTFDPYPRDGFPYTAVQDSNVSPMGTSPKDRNDSVGGGYFPEVPTFTAGVPEATLPTAPPEDSIDLGMSDASPLPPATSTRGPPGGFEYDNAPPTSHDITPQPPPPHAPYQPPPYQTQTPHQPRQPPTTISYNTQPPPPAQYYQQPSAAPAPIPSAVQLTNRSLNTDDVSIAKAQKHARWAISALNFDDAETAVKELRDALKTLGAE</sequence>
<keyword evidence="13" id="KW-1185">Reference proteome</keyword>
<dbReference type="PANTHER" id="PTHR46009">
    <property type="entry name" value="VACUOLAR PROTEIN SORTING-ASSOCIATED PROTEIN VTA1 HOMOLOG"/>
    <property type="match status" value="1"/>
</dbReference>
<dbReference type="GO" id="GO:0032511">
    <property type="term" value="P:late endosome to vacuole transport via multivesicular body sorting pathway"/>
    <property type="evidence" value="ECO:0007669"/>
    <property type="project" value="InterPro"/>
</dbReference>
<dbReference type="STRING" id="5539.A0A3E2H2P8"/>
<dbReference type="EMBL" id="NCSJ02000195">
    <property type="protein sequence ID" value="RFU27676.1"/>
    <property type="molecule type" value="Genomic_DNA"/>
</dbReference>
<dbReference type="PANTHER" id="PTHR46009:SF1">
    <property type="entry name" value="VACUOLAR PROTEIN SORTING-ASSOCIATED PROTEIN VTA1 HOMOLOG"/>
    <property type="match status" value="1"/>
</dbReference>
<feature type="compositionally biased region" description="Polar residues" evidence="9">
    <location>
        <begin position="243"/>
        <end position="252"/>
    </location>
</feature>
<evidence type="ECO:0000313" key="12">
    <source>
        <dbReference type="EMBL" id="RFU27676.1"/>
    </source>
</evidence>
<feature type="compositionally biased region" description="Low complexity" evidence="9">
    <location>
        <begin position="368"/>
        <end position="382"/>
    </location>
</feature>
<dbReference type="Gene3D" id="1.20.5.420">
    <property type="entry name" value="Immunoglobulin FC, subunit C"/>
    <property type="match status" value="1"/>
</dbReference>
<protein>
    <recommendedName>
        <fullName evidence="14">Vta1 C-terminal domain-containing protein</fullName>
    </recommendedName>
</protein>
<dbReference type="OrthoDB" id="391137at2759"/>
<evidence type="ECO:0000256" key="6">
    <source>
        <dbReference type="ARBA" id="ARBA00022753"/>
    </source>
</evidence>
<name>A0A3E2H2P8_SCYLI</name>
<dbReference type="InterPro" id="IPR039431">
    <property type="entry name" value="Vta1/CALS_N"/>
</dbReference>
<keyword evidence="4" id="KW-0813">Transport</keyword>
<dbReference type="Pfam" id="PF18097">
    <property type="entry name" value="Vta1_C"/>
    <property type="match status" value="1"/>
</dbReference>
<feature type="region of interest" description="Disordered" evidence="9">
    <location>
        <begin position="157"/>
        <end position="203"/>
    </location>
</feature>
<evidence type="ECO:0000256" key="1">
    <source>
        <dbReference type="ARBA" id="ARBA00004481"/>
    </source>
</evidence>
<feature type="compositionally biased region" description="Pro residues" evidence="9">
    <location>
        <begin position="328"/>
        <end position="342"/>
    </location>
</feature>
<proteinExistence type="inferred from homology"/>
<feature type="domain" description="Vta1 C-terminal" evidence="11">
    <location>
        <begin position="397"/>
        <end position="431"/>
    </location>
</feature>
<evidence type="ECO:0000256" key="8">
    <source>
        <dbReference type="ARBA" id="ARBA00023136"/>
    </source>
</evidence>
<comment type="caution">
    <text evidence="12">The sequence shown here is derived from an EMBL/GenBank/DDBJ whole genome shotgun (WGS) entry which is preliminary data.</text>
</comment>
<dbReference type="InterPro" id="IPR023175">
    <property type="entry name" value="Vta1/CALS_N_sf"/>
</dbReference>
<evidence type="ECO:0000256" key="9">
    <source>
        <dbReference type="SAM" id="MobiDB-lite"/>
    </source>
</evidence>
<evidence type="ECO:0000256" key="3">
    <source>
        <dbReference type="ARBA" id="ARBA00007895"/>
    </source>
</evidence>
<dbReference type="Pfam" id="PF04652">
    <property type="entry name" value="Vta1"/>
    <property type="match status" value="1"/>
</dbReference>
<accession>A0A3E2H2P8</accession>
<gene>
    <name evidence="12" type="ORF">B7463_g8664</name>
</gene>
<dbReference type="InterPro" id="IPR041212">
    <property type="entry name" value="Vta1_C"/>
</dbReference>
<comment type="subcellular location">
    <subcellularLocation>
        <location evidence="2">Cytoplasm</location>
    </subcellularLocation>
    <subcellularLocation>
        <location evidence="1">Endosome membrane</location>
        <topology evidence="1">Peripheral membrane protein</topology>
    </subcellularLocation>
</comment>
<dbReference type="GO" id="GO:0005771">
    <property type="term" value="C:multivesicular body"/>
    <property type="evidence" value="ECO:0007669"/>
    <property type="project" value="TreeGrafter"/>
</dbReference>
<dbReference type="OMA" id="AYWCEYH"/>
<feature type="compositionally biased region" description="Basic and acidic residues" evidence="9">
    <location>
        <begin position="157"/>
        <end position="175"/>
    </location>
</feature>
<keyword evidence="6" id="KW-0967">Endosome</keyword>
<evidence type="ECO:0000259" key="11">
    <source>
        <dbReference type="Pfam" id="PF18097"/>
    </source>
</evidence>
<feature type="domain" description="Vta1/callose synthase N-terminal" evidence="10">
    <location>
        <begin position="15"/>
        <end position="157"/>
    </location>
</feature>
<organism evidence="12 13">
    <name type="scientific">Scytalidium lignicola</name>
    <name type="common">Hyphomycete</name>
    <dbReference type="NCBI Taxonomy" id="5539"/>
    <lineage>
        <taxon>Eukaryota</taxon>
        <taxon>Fungi</taxon>
        <taxon>Dikarya</taxon>
        <taxon>Ascomycota</taxon>
        <taxon>Pezizomycotina</taxon>
        <taxon>Leotiomycetes</taxon>
        <taxon>Leotiomycetes incertae sedis</taxon>
        <taxon>Scytalidium</taxon>
    </lineage>
</organism>
<evidence type="ECO:0000256" key="7">
    <source>
        <dbReference type="ARBA" id="ARBA00022927"/>
    </source>
</evidence>
<dbReference type="Proteomes" id="UP000258309">
    <property type="component" value="Unassembled WGS sequence"/>
</dbReference>
<comment type="similarity">
    <text evidence="3">Belongs to the VTA1 family.</text>
</comment>
<feature type="non-terminal residue" evidence="12">
    <location>
        <position position="1"/>
    </location>
</feature>
<evidence type="ECO:0000256" key="5">
    <source>
        <dbReference type="ARBA" id="ARBA00022490"/>
    </source>
</evidence>
<feature type="region of interest" description="Disordered" evidence="9">
    <location>
        <begin position="215"/>
        <end position="382"/>
    </location>
</feature>
<dbReference type="Gene3D" id="1.25.40.270">
    <property type="entry name" value="Vacuolar protein sorting-associated protein vta1"/>
    <property type="match status" value="1"/>
</dbReference>
<dbReference type="AlphaFoldDB" id="A0A3E2H2P8"/>
<feature type="non-terminal residue" evidence="12">
    <location>
        <position position="434"/>
    </location>
</feature>
<keyword evidence="8" id="KW-0472">Membrane</keyword>
<dbReference type="GO" id="GO:0010008">
    <property type="term" value="C:endosome membrane"/>
    <property type="evidence" value="ECO:0007669"/>
    <property type="project" value="UniProtKB-SubCell"/>
</dbReference>
<evidence type="ECO:0000256" key="2">
    <source>
        <dbReference type="ARBA" id="ARBA00004496"/>
    </source>
</evidence>
<dbReference type="InterPro" id="IPR044538">
    <property type="entry name" value="Vta1-like"/>
</dbReference>